<gene>
    <name evidence="1" type="ORF">CPLFYP93_01078</name>
</gene>
<organism evidence="1">
    <name type="scientific">Clostridium paraputrificum</name>
    <dbReference type="NCBI Taxonomy" id="29363"/>
    <lineage>
        <taxon>Bacteria</taxon>
        <taxon>Bacillati</taxon>
        <taxon>Bacillota</taxon>
        <taxon>Clostridia</taxon>
        <taxon>Eubacteriales</taxon>
        <taxon>Clostridiaceae</taxon>
        <taxon>Clostridium</taxon>
    </lineage>
</organism>
<evidence type="ECO:0000313" key="1">
    <source>
        <dbReference type="EMBL" id="VYT98125.1"/>
    </source>
</evidence>
<reference evidence="1" key="1">
    <citation type="submission" date="2019-11" db="EMBL/GenBank/DDBJ databases">
        <authorList>
            <person name="Feng L."/>
        </authorList>
    </citation>
    <scope>NUCLEOTIDE SEQUENCE</scope>
    <source>
        <strain evidence="1">CParaputrificumLFYP93</strain>
    </source>
</reference>
<dbReference type="RefSeq" id="WP_421757204.1">
    <property type="nucleotide sequence ID" value="NZ_CACRTV010000033.1"/>
</dbReference>
<proteinExistence type="predicted"/>
<accession>A0A6N3AZU5</accession>
<name>A0A6N3AZU5_9CLOT</name>
<sequence length="46" mass="5455">MDIHSAYNRAKEMLIDGATYDEIKSCTGLREKEIKRIRRNEIDSHF</sequence>
<dbReference type="AlphaFoldDB" id="A0A6N3AZU5"/>
<protein>
    <submittedName>
        <fullName evidence="1">Uncharacterized protein</fullName>
    </submittedName>
</protein>
<dbReference type="EMBL" id="CACRTV010000033">
    <property type="protein sequence ID" value="VYT98125.1"/>
    <property type="molecule type" value="Genomic_DNA"/>
</dbReference>